<dbReference type="EMBL" id="BSUN01000001">
    <property type="protein sequence ID" value="GMA34954.1"/>
    <property type="molecule type" value="Genomic_DNA"/>
</dbReference>
<reference evidence="3" key="1">
    <citation type="journal article" date="2019" name="Int. J. Syst. Evol. Microbiol.">
        <title>The Global Catalogue of Microorganisms (GCM) 10K type strain sequencing project: providing services to taxonomists for standard genome sequencing and annotation.</title>
        <authorList>
            <consortium name="The Broad Institute Genomics Platform"/>
            <consortium name="The Broad Institute Genome Sequencing Center for Infectious Disease"/>
            <person name="Wu L."/>
            <person name="Ma J."/>
        </authorList>
    </citation>
    <scope>NUCLEOTIDE SEQUENCE [LARGE SCALE GENOMIC DNA]</scope>
    <source>
        <strain evidence="3">NBRC 112299</strain>
    </source>
</reference>
<accession>A0ABQ6IB99</accession>
<name>A0ABQ6IB99_9MICO</name>
<evidence type="ECO:0000313" key="2">
    <source>
        <dbReference type="EMBL" id="GMA34954.1"/>
    </source>
</evidence>
<keyword evidence="3" id="KW-1185">Reference proteome</keyword>
<feature type="compositionally biased region" description="Gly residues" evidence="1">
    <location>
        <begin position="107"/>
        <end position="119"/>
    </location>
</feature>
<feature type="region of interest" description="Disordered" evidence="1">
    <location>
        <begin position="65"/>
        <end position="89"/>
    </location>
</feature>
<organism evidence="2 3">
    <name type="scientific">Demequina litorisediminis</name>
    <dbReference type="NCBI Taxonomy" id="1849022"/>
    <lineage>
        <taxon>Bacteria</taxon>
        <taxon>Bacillati</taxon>
        <taxon>Actinomycetota</taxon>
        <taxon>Actinomycetes</taxon>
        <taxon>Micrococcales</taxon>
        <taxon>Demequinaceae</taxon>
        <taxon>Demequina</taxon>
    </lineage>
</organism>
<comment type="caution">
    <text evidence="2">The sequence shown here is derived from an EMBL/GenBank/DDBJ whole genome shotgun (WGS) entry which is preliminary data.</text>
</comment>
<evidence type="ECO:0000256" key="1">
    <source>
        <dbReference type="SAM" id="MobiDB-lite"/>
    </source>
</evidence>
<protein>
    <submittedName>
        <fullName evidence="2">Uncharacterized protein</fullName>
    </submittedName>
</protein>
<gene>
    <name evidence="2" type="ORF">GCM10025876_11580</name>
</gene>
<proteinExistence type="predicted"/>
<dbReference type="Proteomes" id="UP001157125">
    <property type="component" value="Unassembled WGS sequence"/>
</dbReference>
<feature type="region of interest" description="Disordered" evidence="1">
    <location>
        <begin position="107"/>
        <end position="132"/>
    </location>
</feature>
<sequence>MSRCSTRIARLGVQCGEDLRCALDDGDVQAAVCQILGNLEPHKAGANDDGRAGIGRRGSEAVHVADVAQGQRTGGAGDGGDDGRGAGAQHEGVVGLVVGAAIGEGHGDGAGGAVDGGDAGADAHVDGKPGGQ</sequence>
<feature type="compositionally biased region" description="Basic and acidic residues" evidence="1">
    <location>
        <begin position="121"/>
        <end position="132"/>
    </location>
</feature>
<evidence type="ECO:0000313" key="3">
    <source>
        <dbReference type="Proteomes" id="UP001157125"/>
    </source>
</evidence>